<dbReference type="InterPro" id="IPR036397">
    <property type="entry name" value="RNaseH_sf"/>
</dbReference>
<reference evidence="1" key="1">
    <citation type="journal article" date="2023" name="Insect Mol. Biol.">
        <title>Genome sequencing provides insights into the evolution of gene families encoding plant cell wall-degrading enzymes in longhorned beetles.</title>
        <authorList>
            <person name="Shin N.R."/>
            <person name="Okamura Y."/>
            <person name="Kirsch R."/>
            <person name="Pauchet Y."/>
        </authorList>
    </citation>
    <scope>NUCLEOTIDE SEQUENCE</scope>
    <source>
        <strain evidence="1">AMC_N1</strain>
    </source>
</reference>
<comment type="caution">
    <text evidence="1">The sequence shown here is derived from an EMBL/GenBank/DDBJ whole genome shotgun (WGS) entry which is preliminary data.</text>
</comment>
<accession>A0AAV8Z569</accession>
<keyword evidence="2" id="KW-1185">Reference proteome</keyword>
<sequence length="228" mass="26207">MKPFLKLKCMSGINVFQQDEEGWKMNHMIIVLQTPSLKRTYVQYDDRCLTIKEIAGSMGISHRNVLSIVHDKLDFRKVSARCVPRLFTLNQKRKVFFSLTFSVNVEQSMQNIIVNFRIGQKLPIAPKGAILPSGTSFFSSNKARPHTAAITQANLKEMHWDQLEYPAYSPDLSPRDYSLFGPLKKLWEARDLKMMKLNSSCTGRRHNLSLFMTMESKGCRFDGKMCFG</sequence>
<dbReference type="PANTHER" id="PTHR46060">
    <property type="entry name" value="MARINER MOS1 TRANSPOSASE-LIKE PROTEIN"/>
    <property type="match status" value="1"/>
</dbReference>
<dbReference type="InterPro" id="IPR052709">
    <property type="entry name" value="Transposase-MT_Hybrid"/>
</dbReference>
<dbReference type="Gene3D" id="3.30.420.10">
    <property type="entry name" value="Ribonuclease H-like superfamily/Ribonuclease H"/>
    <property type="match status" value="1"/>
</dbReference>
<name>A0AAV8Z569_9CUCU</name>
<protein>
    <recommendedName>
        <fullName evidence="3">Transposase</fullName>
    </recommendedName>
</protein>
<evidence type="ECO:0008006" key="3">
    <source>
        <dbReference type="Google" id="ProtNLM"/>
    </source>
</evidence>
<dbReference type="GO" id="GO:0003676">
    <property type="term" value="F:nucleic acid binding"/>
    <property type="evidence" value="ECO:0007669"/>
    <property type="project" value="InterPro"/>
</dbReference>
<dbReference type="AlphaFoldDB" id="A0AAV8Z569"/>
<evidence type="ECO:0000313" key="1">
    <source>
        <dbReference type="EMBL" id="KAJ8959200.1"/>
    </source>
</evidence>
<organism evidence="1 2">
    <name type="scientific">Aromia moschata</name>
    <dbReference type="NCBI Taxonomy" id="1265417"/>
    <lineage>
        <taxon>Eukaryota</taxon>
        <taxon>Metazoa</taxon>
        <taxon>Ecdysozoa</taxon>
        <taxon>Arthropoda</taxon>
        <taxon>Hexapoda</taxon>
        <taxon>Insecta</taxon>
        <taxon>Pterygota</taxon>
        <taxon>Neoptera</taxon>
        <taxon>Endopterygota</taxon>
        <taxon>Coleoptera</taxon>
        <taxon>Polyphaga</taxon>
        <taxon>Cucujiformia</taxon>
        <taxon>Chrysomeloidea</taxon>
        <taxon>Cerambycidae</taxon>
        <taxon>Cerambycinae</taxon>
        <taxon>Callichromatini</taxon>
        <taxon>Aromia</taxon>
    </lineage>
</organism>
<evidence type="ECO:0000313" key="2">
    <source>
        <dbReference type="Proteomes" id="UP001162162"/>
    </source>
</evidence>
<proteinExistence type="predicted"/>
<dbReference type="EMBL" id="JAPWTK010000014">
    <property type="protein sequence ID" value="KAJ8959200.1"/>
    <property type="molecule type" value="Genomic_DNA"/>
</dbReference>
<dbReference type="PANTHER" id="PTHR46060:SF1">
    <property type="entry name" value="MARINER MOS1 TRANSPOSASE-LIKE PROTEIN"/>
    <property type="match status" value="1"/>
</dbReference>
<gene>
    <name evidence="1" type="ORF">NQ318_022462</name>
</gene>
<dbReference type="Proteomes" id="UP001162162">
    <property type="component" value="Unassembled WGS sequence"/>
</dbReference>